<feature type="transmembrane region" description="Helical" evidence="11">
    <location>
        <begin position="57"/>
        <end position="75"/>
    </location>
</feature>
<evidence type="ECO:0000256" key="6">
    <source>
        <dbReference type="ARBA" id="ARBA00022989"/>
    </source>
</evidence>
<keyword evidence="10 11" id="KW-0739">Sodium transport</keyword>
<feature type="transmembrane region" description="Helical" evidence="11">
    <location>
        <begin position="180"/>
        <end position="197"/>
    </location>
</feature>
<dbReference type="RefSeq" id="WP_339574612.1">
    <property type="nucleotide sequence ID" value="NZ_JBBIAA010000006.1"/>
</dbReference>
<evidence type="ECO:0000256" key="4">
    <source>
        <dbReference type="ARBA" id="ARBA00022475"/>
    </source>
</evidence>
<dbReference type="PANTHER" id="PTHR30341">
    <property type="entry name" value="SODIUM ION/PROTON ANTIPORTER NHAA-RELATED"/>
    <property type="match status" value="1"/>
</dbReference>
<sequence>MSDRLRARLSDERTSGLLLLAGAVVAVVWANSPWRDVYTAFSGLTVGPAAVGLDLDLAAWASDGVLALFFFVVGLEITREVRVGSLRDPRRAALPALAAVGGMAAPALLYVLAVTQLDGEGLRGWAVPTATDIAFAVAVLVVAGRGLPASVRTFLLTLAVVDDLLAITVIAVFYTDDLALGWFAAALVPLAAFAWLVRRRPTTQGAHRALVAGAVVLGVLTWVLVHSSGVHATVAGVLLGAAVPAVRRSGEQTSVGDRVDHVVNPLSSGVALPIFAFFAAGVTVAGTGGLGQVLAHPVAVGVALGLVGGKPLGIMLTVNLLERFTSLRLAEDQAPRDLGGVAVLAGIGFTVSLLVCELAFPPGELREAAKVAVLCSSTLAAVLGVVALQLQKRRIGRDPARADAIG</sequence>
<feature type="transmembrane region" description="Helical" evidence="11">
    <location>
        <begin position="262"/>
        <end position="286"/>
    </location>
</feature>
<organism evidence="12 13">
    <name type="scientific">Pseudokineococcus basanitobsidens</name>
    <dbReference type="NCBI Taxonomy" id="1926649"/>
    <lineage>
        <taxon>Bacteria</taxon>
        <taxon>Bacillati</taxon>
        <taxon>Actinomycetota</taxon>
        <taxon>Actinomycetes</taxon>
        <taxon>Kineosporiales</taxon>
        <taxon>Kineosporiaceae</taxon>
        <taxon>Pseudokineococcus</taxon>
    </lineage>
</organism>
<evidence type="ECO:0000256" key="9">
    <source>
        <dbReference type="ARBA" id="ARBA00023136"/>
    </source>
</evidence>
<keyword evidence="3 11" id="KW-0050">Antiport</keyword>
<dbReference type="EMBL" id="JBBIAA010000006">
    <property type="protein sequence ID" value="MEJ5945232.1"/>
    <property type="molecule type" value="Genomic_DNA"/>
</dbReference>
<feature type="transmembrane region" description="Helical" evidence="11">
    <location>
        <begin position="298"/>
        <end position="321"/>
    </location>
</feature>
<keyword evidence="8 11" id="KW-0406">Ion transport</keyword>
<keyword evidence="6 11" id="KW-1133">Transmembrane helix</keyword>
<evidence type="ECO:0000256" key="3">
    <source>
        <dbReference type="ARBA" id="ARBA00022449"/>
    </source>
</evidence>
<comment type="function">
    <text evidence="11">Na(+)/H(+) antiporter that extrudes sodium in exchange for external protons.</text>
</comment>
<dbReference type="HAMAP" id="MF_01844">
    <property type="entry name" value="NhaA"/>
    <property type="match status" value="1"/>
</dbReference>
<comment type="catalytic activity">
    <reaction evidence="11">
        <text>Na(+)(in) + 2 H(+)(out) = Na(+)(out) + 2 H(+)(in)</text>
        <dbReference type="Rhea" id="RHEA:29251"/>
        <dbReference type="ChEBI" id="CHEBI:15378"/>
        <dbReference type="ChEBI" id="CHEBI:29101"/>
    </reaction>
</comment>
<name>A0ABU8RJG8_9ACTN</name>
<comment type="caution">
    <text evidence="12">The sequence shown here is derived from an EMBL/GenBank/DDBJ whole genome shotgun (WGS) entry which is preliminary data.</text>
</comment>
<feature type="transmembrane region" description="Helical" evidence="11">
    <location>
        <begin position="125"/>
        <end position="143"/>
    </location>
</feature>
<evidence type="ECO:0000256" key="7">
    <source>
        <dbReference type="ARBA" id="ARBA00023053"/>
    </source>
</evidence>
<dbReference type="PANTHER" id="PTHR30341:SF0">
    <property type="entry name" value="NA(+)_H(+) ANTIPORTER NHAA"/>
    <property type="match status" value="1"/>
</dbReference>
<keyword evidence="13" id="KW-1185">Reference proteome</keyword>
<dbReference type="NCBIfam" id="TIGR00773">
    <property type="entry name" value="NhaA"/>
    <property type="match status" value="1"/>
</dbReference>
<proteinExistence type="inferred from homology"/>
<dbReference type="Proteomes" id="UP001387100">
    <property type="component" value="Unassembled WGS sequence"/>
</dbReference>
<feature type="transmembrane region" description="Helical" evidence="11">
    <location>
        <begin position="341"/>
        <end position="362"/>
    </location>
</feature>
<evidence type="ECO:0000256" key="1">
    <source>
        <dbReference type="ARBA" id="ARBA00004429"/>
    </source>
</evidence>
<evidence type="ECO:0000256" key="2">
    <source>
        <dbReference type="ARBA" id="ARBA00022448"/>
    </source>
</evidence>
<evidence type="ECO:0000256" key="10">
    <source>
        <dbReference type="ARBA" id="ARBA00023201"/>
    </source>
</evidence>
<keyword evidence="4 11" id="KW-1003">Cell membrane</keyword>
<gene>
    <name evidence="11 12" type="primary">nhaA</name>
    <name evidence="12" type="ORF">WDZ17_07970</name>
</gene>
<keyword evidence="2 11" id="KW-0813">Transport</keyword>
<dbReference type="Gene3D" id="1.20.1530.10">
    <property type="entry name" value="Na+/H+ antiporter like domain"/>
    <property type="match status" value="1"/>
</dbReference>
<accession>A0ABU8RJG8</accession>
<keyword evidence="5 11" id="KW-0812">Transmembrane</keyword>
<keyword evidence="9 11" id="KW-0472">Membrane</keyword>
<protein>
    <recommendedName>
        <fullName evidence="11">Na(+)/H(+) antiporter NhaA</fullName>
    </recommendedName>
    <alternativeName>
        <fullName evidence="11">Sodium/proton antiporter NhaA</fullName>
    </alternativeName>
</protein>
<evidence type="ECO:0000256" key="8">
    <source>
        <dbReference type="ARBA" id="ARBA00023065"/>
    </source>
</evidence>
<feature type="transmembrane region" description="Helical" evidence="11">
    <location>
        <begin position="155"/>
        <end position="174"/>
    </location>
</feature>
<feature type="transmembrane region" description="Helical" evidence="11">
    <location>
        <begin position="209"/>
        <end position="225"/>
    </location>
</feature>
<reference evidence="12 13" key="1">
    <citation type="journal article" date="2017" name="Int. J. Syst. Evol. Microbiol.">
        <title>Pseudokineococcus basanitobsidens sp. nov., isolated from volcanic rock.</title>
        <authorList>
            <person name="Lee D.W."/>
            <person name="Park M.Y."/>
            <person name="Kim J.J."/>
            <person name="Kim B.S."/>
        </authorList>
    </citation>
    <scope>NUCLEOTIDE SEQUENCE [LARGE SCALE GENOMIC DNA]</scope>
    <source>
        <strain evidence="12 13">DSM 103726</strain>
    </source>
</reference>
<evidence type="ECO:0000313" key="12">
    <source>
        <dbReference type="EMBL" id="MEJ5945232.1"/>
    </source>
</evidence>
<dbReference type="InterPro" id="IPR004670">
    <property type="entry name" value="NhaA"/>
</dbReference>
<comment type="subcellular location">
    <subcellularLocation>
        <location evidence="1">Cell inner membrane</location>
        <topology evidence="1">Multi-pass membrane protein</topology>
    </subcellularLocation>
    <subcellularLocation>
        <location evidence="11">Cell membrane</location>
        <topology evidence="11">Multi-pass membrane protein</topology>
    </subcellularLocation>
</comment>
<comment type="similarity">
    <text evidence="11">Belongs to the NhaA Na(+)/H(+) (TC 2.A.33) antiporter family.</text>
</comment>
<evidence type="ECO:0000313" key="13">
    <source>
        <dbReference type="Proteomes" id="UP001387100"/>
    </source>
</evidence>
<keyword evidence="7 11" id="KW-0915">Sodium</keyword>
<feature type="transmembrane region" description="Helical" evidence="11">
    <location>
        <begin position="231"/>
        <end position="250"/>
    </location>
</feature>
<dbReference type="Pfam" id="PF06965">
    <property type="entry name" value="Na_H_antiport_1"/>
    <property type="match status" value="1"/>
</dbReference>
<evidence type="ECO:0000256" key="5">
    <source>
        <dbReference type="ARBA" id="ARBA00022692"/>
    </source>
</evidence>
<feature type="transmembrane region" description="Helical" evidence="11">
    <location>
        <begin position="96"/>
        <end position="113"/>
    </location>
</feature>
<dbReference type="InterPro" id="IPR023171">
    <property type="entry name" value="Na/H_antiporter_dom_sf"/>
</dbReference>
<evidence type="ECO:0000256" key="11">
    <source>
        <dbReference type="HAMAP-Rule" id="MF_01844"/>
    </source>
</evidence>
<feature type="transmembrane region" description="Helical" evidence="11">
    <location>
        <begin position="368"/>
        <end position="388"/>
    </location>
</feature>